<keyword evidence="3" id="KW-1185">Reference proteome</keyword>
<proteinExistence type="predicted"/>
<comment type="caution">
    <text evidence="2">The sequence shown here is derived from an EMBL/GenBank/DDBJ whole genome shotgun (WGS) entry which is preliminary data.</text>
</comment>
<evidence type="ECO:0000313" key="3">
    <source>
        <dbReference type="Proteomes" id="UP000308705"/>
    </source>
</evidence>
<organism evidence="2 3">
    <name type="scientific">Herbidospora galbida</name>
    <dbReference type="NCBI Taxonomy" id="2575442"/>
    <lineage>
        <taxon>Bacteria</taxon>
        <taxon>Bacillati</taxon>
        <taxon>Actinomycetota</taxon>
        <taxon>Actinomycetes</taxon>
        <taxon>Streptosporangiales</taxon>
        <taxon>Streptosporangiaceae</taxon>
        <taxon>Herbidospora</taxon>
    </lineage>
</organism>
<evidence type="ECO:0000256" key="1">
    <source>
        <dbReference type="SAM" id="MobiDB-lite"/>
    </source>
</evidence>
<name>A0A4U3M8H9_9ACTN</name>
<feature type="compositionally biased region" description="Pro residues" evidence="1">
    <location>
        <begin position="117"/>
        <end position="132"/>
    </location>
</feature>
<accession>A0A4U3M8H9</accession>
<dbReference type="Proteomes" id="UP000308705">
    <property type="component" value="Unassembled WGS sequence"/>
</dbReference>
<dbReference type="RefSeq" id="WP_137250829.1">
    <property type="nucleotide sequence ID" value="NZ_SZQA01000040.1"/>
</dbReference>
<feature type="compositionally biased region" description="Low complexity" evidence="1">
    <location>
        <begin position="93"/>
        <end position="104"/>
    </location>
</feature>
<dbReference type="AlphaFoldDB" id="A0A4U3M8H9"/>
<feature type="region of interest" description="Disordered" evidence="1">
    <location>
        <begin position="75"/>
        <end position="132"/>
    </location>
</feature>
<evidence type="ECO:0000313" key="2">
    <source>
        <dbReference type="EMBL" id="TKK83887.1"/>
    </source>
</evidence>
<sequence length="132" mass="14119">MEKNPDDPTAHQALAEAYAADPGRDLLLEADHHAAKAAVPVPDEPVEKRFSWTPGVVLSIFVFIVLSGPSLKWVGRGIEDSPAGSPPRRRASRPASAFCPSSSRYGSASPCWTTECRPPPGRRPPRPASSPP</sequence>
<reference evidence="2 3" key="1">
    <citation type="submission" date="2019-04" db="EMBL/GenBank/DDBJ databases">
        <title>Herbidospora sp. NEAU-GS14.nov., a novel actinomycete isolated from soil.</title>
        <authorList>
            <person name="Han L."/>
        </authorList>
    </citation>
    <scope>NUCLEOTIDE SEQUENCE [LARGE SCALE GENOMIC DNA]</scope>
    <source>
        <strain evidence="2 3">NEAU-GS14</strain>
    </source>
</reference>
<dbReference type="EMBL" id="SZQA01000040">
    <property type="protein sequence ID" value="TKK83887.1"/>
    <property type="molecule type" value="Genomic_DNA"/>
</dbReference>
<protein>
    <submittedName>
        <fullName evidence="2">Uncharacterized protein</fullName>
    </submittedName>
</protein>
<gene>
    <name evidence="2" type="ORF">FDA94_32180</name>
</gene>